<keyword evidence="1" id="KW-1133">Transmembrane helix</keyword>
<name>A0ABD2PRR3_9PLAT</name>
<dbReference type="SUPFAM" id="SSF48652">
    <property type="entry name" value="Tetraspanin"/>
    <property type="match status" value="1"/>
</dbReference>
<sequence length="103" mass="11623">MPPRKLMLHLKCCGIDKPPSAYSKLHPACCGYTNRIECKVENAYEQNCTSAIFNLINNTILGLDIVFPLLALIIYFAKDMASDLNAEIRKENAYTPNRLSMLK</sequence>
<organism evidence="2 3">
    <name type="scientific">Cichlidogyrus casuarinus</name>
    <dbReference type="NCBI Taxonomy" id="1844966"/>
    <lineage>
        <taxon>Eukaryota</taxon>
        <taxon>Metazoa</taxon>
        <taxon>Spiralia</taxon>
        <taxon>Lophotrochozoa</taxon>
        <taxon>Platyhelminthes</taxon>
        <taxon>Monogenea</taxon>
        <taxon>Monopisthocotylea</taxon>
        <taxon>Dactylogyridea</taxon>
        <taxon>Ancyrocephalidae</taxon>
        <taxon>Cichlidogyrus</taxon>
    </lineage>
</organism>
<accession>A0ABD2PRR3</accession>
<keyword evidence="3" id="KW-1185">Reference proteome</keyword>
<keyword evidence="1" id="KW-0472">Membrane</keyword>
<evidence type="ECO:0000313" key="3">
    <source>
        <dbReference type="Proteomes" id="UP001626550"/>
    </source>
</evidence>
<reference evidence="2 3" key="1">
    <citation type="submission" date="2024-11" db="EMBL/GenBank/DDBJ databases">
        <title>Adaptive evolution of stress response genes in parasites aligns with host niche diversity.</title>
        <authorList>
            <person name="Hahn C."/>
            <person name="Resl P."/>
        </authorList>
    </citation>
    <scope>NUCLEOTIDE SEQUENCE [LARGE SCALE GENOMIC DNA]</scope>
    <source>
        <strain evidence="2">EGGRZ-B1_66</strain>
        <tissue evidence="2">Body</tissue>
    </source>
</reference>
<dbReference type="AlphaFoldDB" id="A0ABD2PRR3"/>
<proteinExistence type="predicted"/>
<dbReference type="EMBL" id="JBJKFK010003176">
    <property type="protein sequence ID" value="KAL3310172.1"/>
    <property type="molecule type" value="Genomic_DNA"/>
</dbReference>
<keyword evidence="1" id="KW-0812">Transmembrane</keyword>
<evidence type="ECO:0000313" key="2">
    <source>
        <dbReference type="EMBL" id="KAL3310172.1"/>
    </source>
</evidence>
<protein>
    <submittedName>
        <fullName evidence="2">Uncharacterized protein</fullName>
    </submittedName>
</protein>
<dbReference type="Proteomes" id="UP001626550">
    <property type="component" value="Unassembled WGS sequence"/>
</dbReference>
<comment type="caution">
    <text evidence="2">The sequence shown here is derived from an EMBL/GenBank/DDBJ whole genome shotgun (WGS) entry which is preliminary data.</text>
</comment>
<feature type="transmembrane region" description="Helical" evidence="1">
    <location>
        <begin position="59"/>
        <end position="77"/>
    </location>
</feature>
<gene>
    <name evidence="2" type="ORF">Ciccas_011266</name>
</gene>
<evidence type="ECO:0000256" key="1">
    <source>
        <dbReference type="SAM" id="Phobius"/>
    </source>
</evidence>
<dbReference type="InterPro" id="IPR008952">
    <property type="entry name" value="Tetraspanin_EC2_sf"/>
</dbReference>